<dbReference type="InterPro" id="IPR005859">
    <property type="entry name" value="CysK"/>
</dbReference>
<feature type="binding site" evidence="10">
    <location>
        <position position="258"/>
    </location>
    <ligand>
        <name>pyridoxal 5'-phosphate</name>
        <dbReference type="ChEBI" id="CHEBI:597326"/>
    </ligand>
</feature>
<keyword evidence="8 12" id="KW-0198">Cysteine biosynthesis</keyword>
<evidence type="ECO:0000256" key="8">
    <source>
        <dbReference type="ARBA" id="ARBA00023192"/>
    </source>
</evidence>
<evidence type="ECO:0000256" key="4">
    <source>
        <dbReference type="ARBA" id="ARBA00012681"/>
    </source>
</evidence>
<keyword evidence="15" id="KW-1185">Reference proteome</keyword>
<comment type="similarity">
    <text evidence="3 12">Belongs to the cysteine synthase/cystathionine beta-synthase family.</text>
</comment>
<evidence type="ECO:0000256" key="9">
    <source>
        <dbReference type="ARBA" id="ARBA00047931"/>
    </source>
</evidence>
<dbReference type="InterPro" id="IPR036052">
    <property type="entry name" value="TrpB-like_PALP_sf"/>
</dbReference>
<dbReference type="AlphaFoldDB" id="A0A562JEK6"/>
<dbReference type="EMBL" id="VLKH01000003">
    <property type="protein sequence ID" value="TWH81463.1"/>
    <property type="molecule type" value="Genomic_DNA"/>
</dbReference>
<dbReference type="PROSITE" id="PS00901">
    <property type="entry name" value="CYS_SYNTHASE"/>
    <property type="match status" value="1"/>
</dbReference>
<dbReference type="Proteomes" id="UP000315343">
    <property type="component" value="Unassembled WGS sequence"/>
</dbReference>
<keyword evidence="7 10" id="KW-0663">Pyridoxal phosphate</keyword>
<dbReference type="SUPFAM" id="SSF53686">
    <property type="entry name" value="Tryptophan synthase beta subunit-like PLP-dependent enzymes"/>
    <property type="match status" value="1"/>
</dbReference>
<name>A0A562JEK6_9FIRM</name>
<dbReference type="Pfam" id="PF00291">
    <property type="entry name" value="PALP"/>
    <property type="match status" value="1"/>
</dbReference>
<dbReference type="EC" id="2.5.1.47" evidence="4 12"/>
<dbReference type="GO" id="GO:0006535">
    <property type="term" value="P:cysteine biosynthetic process from serine"/>
    <property type="evidence" value="ECO:0007669"/>
    <property type="project" value="UniProtKB-UniRule"/>
</dbReference>
<dbReference type="GO" id="GO:0004124">
    <property type="term" value="F:cysteine synthase activity"/>
    <property type="evidence" value="ECO:0007669"/>
    <property type="project" value="UniProtKB-UniRule"/>
</dbReference>
<dbReference type="InterPro" id="IPR005856">
    <property type="entry name" value="Cys_synth"/>
</dbReference>
<evidence type="ECO:0000256" key="12">
    <source>
        <dbReference type="RuleBase" id="RU003985"/>
    </source>
</evidence>
<accession>A0A562JEK6</accession>
<feature type="modified residue" description="N6-(pyridoxal phosphate)lysine" evidence="11">
    <location>
        <position position="37"/>
    </location>
</feature>
<feature type="domain" description="Tryptophan synthase beta chain-like PALP" evidence="13">
    <location>
        <begin position="8"/>
        <end position="285"/>
    </location>
</feature>
<proteinExistence type="inferred from homology"/>
<evidence type="ECO:0000313" key="14">
    <source>
        <dbReference type="EMBL" id="TWH81463.1"/>
    </source>
</evidence>
<comment type="pathway">
    <text evidence="2">Amino-acid biosynthesis; L-cysteine biosynthesis; L-cysteine from L-serine: step 2/2.</text>
</comment>
<comment type="caution">
    <text evidence="14">The sequence shown here is derived from an EMBL/GenBank/DDBJ whole genome shotgun (WGS) entry which is preliminary data.</text>
</comment>
<dbReference type="RefSeq" id="WP_145081280.1">
    <property type="nucleotide sequence ID" value="NZ_DAMBUX010000024.1"/>
</dbReference>
<dbReference type="NCBIfam" id="TIGR01139">
    <property type="entry name" value="cysK"/>
    <property type="match status" value="1"/>
</dbReference>
<keyword evidence="5 12" id="KW-0028">Amino-acid biosynthesis</keyword>
<evidence type="ECO:0000256" key="2">
    <source>
        <dbReference type="ARBA" id="ARBA00004962"/>
    </source>
</evidence>
<keyword evidence="6 12" id="KW-0808">Transferase</keyword>
<evidence type="ECO:0000256" key="6">
    <source>
        <dbReference type="ARBA" id="ARBA00022679"/>
    </source>
</evidence>
<dbReference type="FunFam" id="3.40.50.1100:FF:000006">
    <property type="entry name" value="Cysteine synthase"/>
    <property type="match status" value="1"/>
</dbReference>
<organism evidence="14 15">
    <name type="scientific">Sedimentibacter saalensis</name>
    <dbReference type="NCBI Taxonomy" id="130788"/>
    <lineage>
        <taxon>Bacteria</taxon>
        <taxon>Bacillati</taxon>
        <taxon>Bacillota</taxon>
        <taxon>Tissierellia</taxon>
        <taxon>Sedimentibacter</taxon>
    </lineage>
</organism>
<evidence type="ECO:0000256" key="10">
    <source>
        <dbReference type="PIRSR" id="PIRSR605856-50"/>
    </source>
</evidence>
<dbReference type="InterPro" id="IPR000634">
    <property type="entry name" value="Ser/Thr_deHydtase_PyrdxlP-BS"/>
</dbReference>
<comment type="catalytic activity">
    <reaction evidence="9 12">
        <text>O-acetyl-L-serine + hydrogen sulfide = L-cysteine + acetate</text>
        <dbReference type="Rhea" id="RHEA:14829"/>
        <dbReference type="ChEBI" id="CHEBI:29919"/>
        <dbReference type="ChEBI" id="CHEBI:30089"/>
        <dbReference type="ChEBI" id="CHEBI:35235"/>
        <dbReference type="ChEBI" id="CHEBI:58340"/>
        <dbReference type="EC" id="2.5.1.47"/>
    </reaction>
</comment>
<evidence type="ECO:0000256" key="3">
    <source>
        <dbReference type="ARBA" id="ARBA00007103"/>
    </source>
</evidence>
<evidence type="ECO:0000256" key="7">
    <source>
        <dbReference type="ARBA" id="ARBA00022898"/>
    </source>
</evidence>
<dbReference type="PROSITE" id="PS00165">
    <property type="entry name" value="DEHYDRATASE_SER_THR"/>
    <property type="match status" value="1"/>
</dbReference>
<evidence type="ECO:0000256" key="11">
    <source>
        <dbReference type="PIRSR" id="PIRSR605856-51"/>
    </source>
</evidence>
<dbReference type="CDD" id="cd01561">
    <property type="entry name" value="CBS_like"/>
    <property type="match status" value="1"/>
</dbReference>
<dbReference type="UniPathway" id="UPA00136">
    <property type="reaction ID" value="UER00200"/>
</dbReference>
<dbReference type="PANTHER" id="PTHR10314">
    <property type="entry name" value="CYSTATHIONINE BETA-SYNTHASE"/>
    <property type="match status" value="1"/>
</dbReference>
<evidence type="ECO:0000259" key="13">
    <source>
        <dbReference type="Pfam" id="PF00291"/>
    </source>
</evidence>
<dbReference type="OrthoDB" id="9808024at2"/>
<dbReference type="InterPro" id="IPR001926">
    <property type="entry name" value="TrpB-like_PALP"/>
</dbReference>
<dbReference type="NCBIfam" id="TIGR01136">
    <property type="entry name" value="cysKM"/>
    <property type="match status" value="1"/>
</dbReference>
<dbReference type="GO" id="GO:0030170">
    <property type="term" value="F:pyridoxal phosphate binding"/>
    <property type="evidence" value="ECO:0007669"/>
    <property type="project" value="InterPro"/>
</dbReference>
<feature type="binding site" evidence="10">
    <location>
        <position position="67"/>
    </location>
    <ligand>
        <name>pyridoxal 5'-phosphate</name>
        <dbReference type="ChEBI" id="CHEBI:597326"/>
    </ligand>
</feature>
<gene>
    <name evidence="14" type="ORF">LY60_01213</name>
</gene>
<evidence type="ECO:0000313" key="15">
    <source>
        <dbReference type="Proteomes" id="UP000315343"/>
    </source>
</evidence>
<dbReference type="Gene3D" id="3.40.50.1100">
    <property type="match status" value="2"/>
</dbReference>
<evidence type="ECO:0000256" key="1">
    <source>
        <dbReference type="ARBA" id="ARBA00001933"/>
    </source>
</evidence>
<dbReference type="InterPro" id="IPR050214">
    <property type="entry name" value="Cys_Synth/Cystath_Beta-Synth"/>
</dbReference>
<comment type="cofactor">
    <cofactor evidence="1 10 12">
        <name>pyridoxal 5'-phosphate</name>
        <dbReference type="ChEBI" id="CHEBI:597326"/>
    </cofactor>
</comment>
<protein>
    <recommendedName>
        <fullName evidence="4 12">Cysteine synthase</fullName>
        <ecNumber evidence="4 12">2.5.1.47</ecNumber>
    </recommendedName>
</protein>
<evidence type="ECO:0000256" key="5">
    <source>
        <dbReference type="ARBA" id="ARBA00022605"/>
    </source>
</evidence>
<sequence>MENYTTLKLIGNTPIVQLPGENIFIKMEKFNPGGSIKDRAALGMILDAEEKGILKKNSIIVEPTSGNTGIGLALIGRLKGYKVVITMPETMSVERRNIIAAYGATLILTEGAKGMSGAIARANELLKDDKNYFMPDQFNNPANPEFHYKTTAPEIISQVNDLDIFVAGVGSGGTISGVAKRLKEYNKNIITAGTEPSKSPVLSGGNPAPHKIQGIGAGFVPGAYNGSYVDEIFTVTDEEAIDTAVEVSTKTGILVGISTGANVAAARKLAQKYGNNKKIVTVSPDGGEKYLSMVKYY</sequence>
<reference evidence="14 15" key="1">
    <citation type="submission" date="2019-07" db="EMBL/GenBank/DDBJ databases">
        <title>Genomic Encyclopedia of Type Strains, Phase I: the one thousand microbial genomes (KMG-I) project.</title>
        <authorList>
            <person name="Kyrpides N."/>
        </authorList>
    </citation>
    <scope>NUCLEOTIDE SEQUENCE [LARGE SCALE GENOMIC DNA]</scope>
    <source>
        <strain evidence="14 15">DSM 13558</strain>
    </source>
</reference>
<dbReference type="InterPro" id="IPR001216">
    <property type="entry name" value="P-phosphate_BS"/>
</dbReference>
<feature type="binding site" evidence="10">
    <location>
        <begin position="170"/>
        <end position="174"/>
    </location>
    <ligand>
        <name>pyridoxal 5'-phosphate</name>
        <dbReference type="ChEBI" id="CHEBI:597326"/>
    </ligand>
</feature>